<evidence type="ECO:0000313" key="2">
    <source>
        <dbReference type="EMBL" id="TPX51062.1"/>
    </source>
</evidence>
<reference evidence="3 4" key="1">
    <citation type="journal article" date="2019" name="Sci. Rep.">
        <title>Comparative genomics of chytrid fungi reveal insights into the obligate biotrophic and pathogenic lifestyle of Synchytrium endobioticum.</title>
        <authorList>
            <person name="van de Vossenberg B.T.L.H."/>
            <person name="Warris S."/>
            <person name="Nguyen H.D.T."/>
            <person name="van Gent-Pelzer M.P.E."/>
            <person name="Joly D.L."/>
            <person name="van de Geest H.C."/>
            <person name="Bonants P.J.M."/>
            <person name="Smith D.S."/>
            <person name="Levesque C.A."/>
            <person name="van der Lee T.A.J."/>
        </authorList>
    </citation>
    <scope>NUCLEOTIDE SEQUENCE [LARGE SCALE GENOMIC DNA]</scope>
    <source>
        <strain evidence="2 4">LEV6574</strain>
        <strain evidence="1 3">MB42</strain>
    </source>
</reference>
<dbReference type="OrthoDB" id="524326at2759"/>
<dbReference type="EMBL" id="QEAM01000009">
    <property type="protein sequence ID" value="TPX51062.1"/>
    <property type="molecule type" value="Genomic_DNA"/>
</dbReference>
<dbReference type="InterPro" id="IPR042575">
    <property type="entry name" value="UBAP1_C"/>
</dbReference>
<dbReference type="VEuPathDB" id="FungiDB:SeMB42_g06220"/>
<keyword evidence="3" id="KW-1185">Reference proteome</keyword>
<name>A0A507DHA6_9FUNG</name>
<dbReference type="Proteomes" id="UP000317494">
    <property type="component" value="Unassembled WGS sequence"/>
</dbReference>
<proteinExistence type="predicted"/>
<dbReference type="Proteomes" id="UP000320475">
    <property type="component" value="Unassembled WGS sequence"/>
</dbReference>
<dbReference type="AlphaFoldDB" id="A0A507DHA6"/>
<evidence type="ECO:0000313" key="3">
    <source>
        <dbReference type="Proteomes" id="UP000317494"/>
    </source>
</evidence>
<protein>
    <submittedName>
        <fullName evidence="2">Uncharacterized protein</fullName>
    </submittedName>
</protein>
<gene>
    <name evidence="2" type="ORF">SeLEV6574_g00521</name>
    <name evidence="1" type="ORF">SeMB42_g06220</name>
</gene>
<evidence type="ECO:0000313" key="1">
    <source>
        <dbReference type="EMBL" id="TPX39849.1"/>
    </source>
</evidence>
<comment type="caution">
    <text evidence="2">The sequence shown here is derived from an EMBL/GenBank/DDBJ whole genome shotgun (WGS) entry which is preliminary data.</text>
</comment>
<accession>A0A507DHA6</accession>
<evidence type="ECO:0000313" key="4">
    <source>
        <dbReference type="Proteomes" id="UP000320475"/>
    </source>
</evidence>
<dbReference type="EMBL" id="QEAN01000336">
    <property type="protein sequence ID" value="TPX39849.1"/>
    <property type="molecule type" value="Genomic_DNA"/>
</dbReference>
<organism evidence="2 4">
    <name type="scientific">Synchytrium endobioticum</name>
    <dbReference type="NCBI Taxonomy" id="286115"/>
    <lineage>
        <taxon>Eukaryota</taxon>
        <taxon>Fungi</taxon>
        <taxon>Fungi incertae sedis</taxon>
        <taxon>Chytridiomycota</taxon>
        <taxon>Chytridiomycota incertae sedis</taxon>
        <taxon>Chytridiomycetes</taxon>
        <taxon>Synchytriales</taxon>
        <taxon>Synchytriaceae</taxon>
        <taxon>Synchytrium</taxon>
    </lineage>
</organism>
<sequence>MYSIPSSYRGHGHDVARIYRAFRVHESDEKRVLDFLVPYTEYLSRGFKSENIEVALSLYDSAKDPENTAKIKKVLVLKGLDQDQEQAMEFLLSKGGGF</sequence>
<dbReference type="Gene3D" id="1.20.120.1920">
    <property type="entry name" value="UBAP1 SOUBA domain"/>
    <property type="match status" value="1"/>
</dbReference>